<dbReference type="AlphaFoldDB" id="A0A1J8RFG1"/>
<protein>
    <recommendedName>
        <fullName evidence="1">RNA polymerase Rpb1 domain-containing protein</fullName>
    </recommendedName>
</protein>
<evidence type="ECO:0000259" key="1">
    <source>
        <dbReference type="Pfam" id="PF04992"/>
    </source>
</evidence>
<dbReference type="GO" id="GO:0006351">
    <property type="term" value="P:DNA-templated transcription"/>
    <property type="evidence" value="ECO:0007669"/>
    <property type="project" value="InterPro"/>
</dbReference>
<dbReference type="Pfam" id="PF04992">
    <property type="entry name" value="RNA_pol_Rpb1_6"/>
    <property type="match status" value="1"/>
</dbReference>
<accession>A0A1J8RFG1</accession>
<proteinExistence type="predicted"/>
<dbReference type="EMBL" id="LVVM01000537">
    <property type="protein sequence ID" value="OJA20498.1"/>
    <property type="molecule type" value="Genomic_DNA"/>
</dbReference>
<sequence length="61" mass="6922">MADGLTPHYLPVKLHRIIQNATQIFHIDKRKPSDVELSYIVGESDDMVAAASSSRYYVEML</sequence>
<reference evidence="2 3" key="1">
    <citation type="submission" date="2016-03" db="EMBL/GenBank/DDBJ databases">
        <title>Comparative genomics of the ectomycorrhizal sister species Rhizopogon vinicolor and Rhizopogon vesiculosus (Basidiomycota: Boletales) reveals a divergence of the mating type B locus.</title>
        <authorList>
            <person name="Mujic A.B."/>
            <person name="Kuo A."/>
            <person name="Tritt A."/>
            <person name="Lipzen A."/>
            <person name="Chen C."/>
            <person name="Johnson J."/>
            <person name="Sharma A."/>
            <person name="Barry K."/>
            <person name="Grigoriev I.V."/>
            <person name="Spatafora J.W."/>
        </authorList>
    </citation>
    <scope>NUCLEOTIDE SEQUENCE [LARGE SCALE GENOMIC DNA]</scope>
    <source>
        <strain evidence="2 3">AM-OR11-056</strain>
    </source>
</reference>
<dbReference type="Proteomes" id="UP000183567">
    <property type="component" value="Unassembled WGS sequence"/>
</dbReference>
<dbReference type="GO" id="GO:0003899">
    <property type="term" value="F:DNA-directed RNA polymerase activity"/>
    <property type="evidence" value="ECO:0007669"/>
    <property type="project" value="InterPro"/>
</dbReference>
<keyword evidence="3" id="KW-1185">Reference proteome</keyword>
<gene>
    <name evidence="2" type="ORF">AZE42_01967</name>
</gene>
<evidence type="ECO:0000313" key="2">
    <source>
        <dbReference type="EMBL" id="OJA20498.1"/>
    </source>
</evidence>
<evidence type="ECO:0000313" key="3">
    <source>
        <dbReference type="Proteomes" id="UP000183567"/>
    </source>
</evidence>
<dbReference type="STRING" id="180088.A0A1J8RFG1"/>
<dbReference type="GO" id="GO:0003677">
    <property type="term" value="F:DNA binding"/>
    <property type="evidence" value="ECO:0007669"/>
    <property type="project" value="InterPro"/>
</dbReference>
<feature type="domain" description="RNA polymerase Rpb1" evidence="1">
    <location>
        <begin position="6"/>
        <end position="48"/>
    </location>
</feature>
<name>A0A1J8RFG1_9AGAM</name>
<dbReference type="OrthoDB" id="270392at2759"/>
<dbReference type="InterPro" id="IPR007075">
    <property type="entry name" value="RNA_pol_Rpb1_6"/>
</dbReference>
<organism evidence="2 3">
    <name type="scientific">Rhizopogon vesiculosus</name>
    <dbReference type="NCBI Taxonomy" id="180088"/>
    <lineage>
        <taxon>Eukaryota</taxon>
        <taxon>Fungi</taxon>
        <taxon>Dikarya</taxon>
        <taxon>Basidiomycota</taxon>
        <taxon>Agaricomycotina</taxon>
        <taxon>Agaricomycetes</taxon>
        <taxon>Agaricomycetidae</taxon>
        <taxon>Boletales</taxon>
        <taxon>Suillineae</taxon>
        <taxon>Rhizopogonaceae</taxon>
        <taxon>Rhizopogon</taxon>
    </lineage>
</organism>
<comment type="caution">
    <text evidence="2">The sequence shown here is derived from an EMBL/GenBank/DDBJ whole genome shotgun (WGS) entry which is preliminary data.</text>
</comment>